<evidence type="ECO:0000313" key="4">
    <source>
        <dbReference type="Proteomes" id="UP001163266"/>
    </source>
</evidence>
<dbReference type="EMBL" id="CP110257">
    <property type="protein sequence ID" value="UZD54935.1"/>
    <property type="molecule type" value="Genomic_DNA"/>
</dbReference>
<dbReference type="InterPro" id="IPR036291">
    <property type="entry name" value="NAD(P)-bd_dom_sf"/>
</dbReference>
<keyword evidence="2" id="KW-0560">Oxidoreductase</keyword>
<name>A0ABY6MSF2_9BURK</name>
<dbReference type="Gene3D" id="3.40.50.720">
    <property type="entry name" value="NAD(P)-binding Rossmann-like Domain"/>
    <property type="match status" value="2"/>
</dbReference>
<evidence type="ECO:0000313" key="3">
    <source>
        <dbReference type="EMBL" id="UZD54935.1"/>
    </source>
</evidence>
<dbReference type="SUPFAM" id="SSF51735">
    <property type="entry name" value="NAD(P)-binding Rossmann-fold domains"/>
    <property type="match status" value="2"/>
</dbReference>
<evidence type="ECO:0000256" key="2">
    <source>
        <dbReference type="ARBA" id="ARBA00023002"/>
    </source>
</evidence>
<dbReference type="PANTHER" id="PTHR43639">
    <property type="entry name" value="OXIDOREDUCTASE, SHORT-CHAIN DEHYDROGENASE/REDUCTASE FAMILY (AFU_ORTHOLOGUE AFUA_5G02870)"/>
    <property type="match status" value="1"/>
</dbReference>
<dbReference type="InterPro" id="IPR002347">
    <property type="entry name" value="SDR_fam"/>
</dbReference>
<accession>A0ABY6MSF2</accession>
<evidence type="ECO:0000256" key="1">
    <source>
        <dbReference type="ARBA" id="ARBA00006484"/>
    </source>
</evidence>
<keyword evidence="4" id="KW-1185">Reference proteome</keyword>
<reference evidence="3" key="1">
    <citation type="submission" date="2022-10" db="EMBL/GenBank/DDBJ databases">
        <title>Complete genome sequence of Schlegelella aquatica LMG 23380.</title>
        <authorList>
            <person name="Musilova J."/>
            <person name="Kourilova X."/>
            <person name="Bezdicek M."/>
            <person name="Hermankova K."/>
            <person name="Obruca S."/>
            <person name="Sedlar K."/>
        </authorList>
    </citation>
    <scope>NUCLEOTIDE SEQUENCE</scope>
    <source>
        <strain evidence="3">LMG 23380</strain>
    </source>
</reference>
<proteinExistence type="inferred from homology"/>
<sequence length="70" mass="7377">MTTPITLITGASRGIGADTARLCARLGHRVVVNYHRDARAAEQVAEAIVWLLSPQASYTTGALLDVSGGR</sequence>
<gene>
    <name evidence="3" type="ORF">OMP39_14925</name>
</gene>
<protein>
    <submittedName>
        <fullName evidence="3">SDR family NAD(P)-dependent oxidoreductase</fullName>
    </submittedName>
</protein>
<organism evidence="3 4">
    <name type="scientific">Caldimonas aquatica</name>
    <dbReference type="NCBI Taxonomy" id="376175"/>
    <lineage>
        <taxon>Bacteria</taxon>
        <taxon>Pseudomonadati</taxon>
        <taxon>Pseudomonadota</taxon>
        <taxon>Betaproteobacteria</taxon>
        <taxon>Burkholderiales</taxon>
        <taxon>Sphaerotilaceae</taxon>
        <taxon>Caldimonas</taxon>
    </lineage>
</organism>
<dbReference type="PANTHER" id="PTHR43639:SF1">
    <property type="entry name" value="SHORT-CHAIN DEHYDROGENASE_REDUCTASE FAMILY PROTEIN"/>
    <property type="match status" value="1"/>
</dbReference>
<comment type="similarity">
    <text evidence="1">Belongs to the short-chain dehydrogenases/reductases (SDR) family.</text>
</comment>
<dbReference type="Pfam" id="PF00106">
    <property type="entry name" value="adh_short"/>
    <property type="match status" value="1"/>
</dbReference>
<dbReference type="Proteomes" id="UP001163266">
    <property type="component" value="Chromosome"/>
</dbReference>